<dbReference type="InterPro" id="IPR009057">
    <property type="entry name" value="Homeodomain-like_sf"/>
</dbReference>
<dbReference type="OrthoDB" id="2559672at2"/>
<dbReference type="PROSITE" id="PS01124">
    <property type="entry name" value="HTH_ARAC_FAMILY_2"/>
    <property type="match status" value="1"/>
</dbReference>
<dbReference type="InterPro" id="IPR050204">
    <property type="entry name" value="AraC_XylS_family_regulators"/>
</dbReference>
<dbReference type="Gene3D" id="1.10.10.60">
    <property type="entry name" value="Homeodomain-like"/>
    <property type="match status" value="1"/>
</dbReference>
<feature type="domain" description="HTH araC/xylS-type" evidence="4">
    <location>
        <begin position="164"/>
        <end position="256"/>
    </location>
</feature>
<keyword evidence="6" id="KW-1185">Reference proteome</keyword>
<comment type="caution">
    <text evidence="5">The sequence shown here is derived from an EMBL/GenBank/DDBJ whole genome shotgun (WGS) entry which is preliminary data.</text>
</comment>
<dbReference type="EMBL" id="SDWT01000002">
    <property type="protein sequence ID" value="RYB91641.1"/>
    <property type="molecule type" value="Genomic_DNA"/>
</dbReference>
<sequence>MVVVHPALAASVRSIVVYDVDFAGPGVHIGMPSTDLTFVLPLDQPLEVSWVGTGGPRAVGWSSVSGLHTRAAAIHHGHHQRGIQLSLTAAGARALWGVPASALAGQLLGLDDVDVRLAELPERLAAAGTWEGRLAVLEHALLDAVRRRTRPQPRPEVGRAMALLTRGVPVAAVADDVGYSRRRLNTLVHDEVGVPPKTYQRLARFSGAHARMRAAALGGEVSVARIAADSGYADQAHLAREWSDFAGCSPTEWLRREFPIVQASGDRDTTGWDERSHRATR</sequence>
<accession>A0A4Q2RRM0</accession>
<dbReference type="PANTHER" id="PTHR46796">
    <property type="entry name" value="HTH-TYPE TRANSCRIPTIONAL ACTIVATOR RHAS-RELATED"/>
    <property type="match status" value="1"/>
</dbReference>
<name>A0A4Q2RRM0_9ACTN</name>
<keyword evidence="2" id="KW-0238">DNA-binding</keyword>
<dbReference type="GO" id="GO:0003700">
    <property type="term" value="F:DNA-binding transcription factor activity"/>
    <property type="evidence" value="ECO:0007669"/>
    <property type="project" value="InterPro"/>
</dbReference>
<dbReference type="Proteomes" id="UP000294071">
    <property type="component" value="Unassembled WGS sequence"/>
</dbReference>
<dbReference type="SMART" id="SM00342">
    <property type="entry name" value="HTH_ARAC"/>
    <property type="match status" value="1"/>
</dbReference>
<dbReference type="Pfam" id="PF12833">
    <property type="entry name" value="HTH_18"/>
    <property type="match status" value="1"/>
</dbReference>
<evidence type="ECO:0000256" key="1">
    <source>
        <dbReference type="ARBA" id="ARBA00023015"/>
    </source>
</evidence>
<gene>
    <name evidence="5" type="ORF">EUA93_15895</name>
</gene>
<dbReference type="GO" id="GO:0043565">
    <property type="term" value="F:sequence-specific DNA binding"/>
    <property type="evidence" value="ECO:0007669"/>
    <property type="project" value="InterPro"/>
</dbReference>
<proteinExistence type="predicted"/>
<keyword evidence="1" id="KW-0805">Transcription regulation</keyword>
<dbReference type="PANTHER" id="PTHR46796:SF15">
    <property type="entry name" value="BLL1074 PROTEIN"/>
    <property type="match status" value="1"/>
</dbReference>
<dbReference type="InterPro" id="IPR018060">
    <property type="entry name" value="HTH_AraC"/>
</dbReference>
<evidence type="ECO:0000313" key="6">
    <source>
        <dbReference type="Proteomes" id="UP000294071"/>
    </source>
</evidence>
<protein>
    <submittedName>
        <fullName evidence="5">AraC family transcriptional regulator</fullName>
    </submittedName>
</protein>
<evidence type="ECO:0000313" key="5">
    <source>
        <dbReference type="EMBL" id="RYB91641.1"/>
    </source>
</evidence>
<dbReference type="RefSeq" id="WP_129401308.1">
    <property type="nucleotide sequence ID" value="NZ_SDWT01000002.1"/>
</dbReference>
<reference evidence="5 6" key="1">
    <citation type="submission" date="2019-01" db="EMBL/GenBank/DDBJ databases">
        <title>Novel species of Nocardioides.</title>
        <authorList>
            <person name="Liu Q."/>
            <person name="Xin Y.-H."/>
        </authorList>
    </citation>
    <scope>NUCLEOTIDE SEQUENCE [LARGE SCALE GENOMIC DNA]</scope>
    <source>
        <strain evidence="5 6">CGMCC 4.6882</strain>
    </source>
</reference>
<evidence type="ECO:0000256" key="3">
    <source>
        <dbReference type="ARBA" id="ARBA00023163"/>
    </source>
</evidence>
<evidence type="ECO:0000259" key="4">
    <source>
        <dbReference type="PROSITE" id="PS01124"/>
    </source>
</evidence>
<keyword evidence="3" id="KW-0804">Transcription</keyword>
<dbReference type="SUPFAM" id="SSF46689">
    <property type="entry name" value="Homeodomain-like"/>
    <property type="match status" value="1"/>
</dbReference>
<dbReference type="AlphaFoldDB" id="A0A4Q2RRM0"/>
<organism evidence="5 6">
    <name type="scientific">Nocardioides oleivorans</name>
    <dbReference type="NCBI Taxonomy" id="273676"/>
    <lineage>
        <taxon>Bacteria</taxon>
        <taxon>Bacillati</taxon>
        <taxon>Actinomycetota</taxon>
        <taxon>Actinomycetes</taxon>
        <taxon>Propionibacteriales</taxon>
        <taxon>Nocardioidaceae</taxon>
        <taxon>Nocardioides</taxon>
    </lineage>
</organism>
<evidence type="ECO:0000256" key="2">
    <source>
        <dbReference type="ARBA" id="ARBA00023125"/>
    </source>
</evidence>